<keyword evidence="8 21" id="KW-0812">Transmembrane</keyword>
<keyword evidence="5" id="KW-1003">Cell membrane</keyword>
<dbReference type="InterPro" id="IPR050528">
    <property type="entry name" value="L-type_Lectin-RKs"/>
</dbReference>
<evidence type="ECO:0000256" key="22">
    <source>
        <dbReference type="SAM" id="SignalP"/>
    </source>
</evidence>
<dbReference type="GO" id="GO:1901001">
    <property type="term" value="P:negative regulation of response to salt stress"/>
    <property type="evidence" value="ECO:0007669"/>
    <property type="project" value="UniProtKB-ARBA"/>
</dbReference>
<dbReference type="Proteomes" id="UP000652761">
    <property type="component" value="Unassembled WGS sequence"/>
</dbReference>
<organism evidence="24 25">
    <name type="scientific">Colocasia esculenta</name>
    <name type="common">Wild taro</name>
    <name type="synonym">Arum esculentum</name>
    <dbReference type="NCBI Taxonomy" id="4460"/>
    <lineage>
        <taxon>Eukaryota</taxon>
        <taxon>Viridiplantae</taxon>
        <taxon>Streptophyta</taxon>
        <taxon>Embryophyta</taxon>
        <taxon>Tracheophyta</taxon>
        <taxon>Spermatophyta</taxon>
        <taxon>Magnoliopsida</taxon>
        <taxon>Liliopsida</taxon>
        <taxon>Araceae</taxon>
        <taxon>Aroideae</taxon>
        <taxon>Colocasieae</taxon>
        <taxon>Colocasia</taxon>
    </lineage>
</organism>
<dbReference type="AlphaFoldDB" id="A0A843TWN6"/>
<name>A0A843TWN6_COLES</name>
<keyword evidence="14 21" id="KW-1133">Transmembrane helix</keyword>
<comment type="similarity">
    <text evidence="3">In the C-terminal section; belongs to the protein kinase superfamily. Ser/Thr protein kinase family.</text>
</comment>
<evidence type="ECO:0000256" key="6">
    <source>
        <dbReference type="ARBA" id="ARBA00022527"/>
    </source>
</evidence>
<dbReference type="FunFam" id="2.60.120.200:FF:000051">
    <property type="entry name" value="L-type lectin-domain containing receptor kinase V.9"/>
    <property type="match status" value="1"/>
</dbReference>
<evidence type="ECO:0000256" key="21">
    <source>
        <dbReference type="SAM" id="Phobius"/>
    </source>
</evidence>
<sequence>MFRFSSILKVLLTCFFLPSDMVASEDDKFTFNGFQGSKLSLDGTAVITPAGLLRLTNTTKLLSGHAFYPSPFRFKRSQTSRVLSFSSTFVFGIVSEEIKISGQGVLFVISPSRDLRGAQVSQYMGLFNSSNNGNSTNHILAVELDTIQNPDFEDINANHVGIDINSLISNESTSAGYFVGGTGEFRNLSLVSGDPMQVWVEYDGRSMHLNVTLAPIRSPKPGRPLLSSAIDLSDVFEELMYVGFSSSSDPFVASHYVLGWSFSMNGDAPALDLRSLPLLPRRSGEQARKRLEIWVSFTATLLVLLAIGAAVVMVRRRAKFAELLEEWELEYGPSRLPYRELYEATKGFSDKELLGAGGFGAVYKGVLPSSKLEVAVKRLSHGSRQGIREFVAEVASIGRLRHRNLVQLQGYCRLRKGELLLVYDFMPNGSLDKLLFDQTRCRVGWGQRLRIIRGVASALQYLHEEWEQVVIHRDVKAGNVLLDCELNARLGDFGLARLYDHGTDSQTTHVVGTMGYLAPELMKRRRATKATDVFAFGVFLLEVACGRRPVEPHLTDERTVLVEWVVENWKRGTILAVADPRLRELGFAAEEVDLVLKLGLLCCDPLPAVRPSMRRVMQFLDGDAPLPEFESTYLNSAALALLRNEALDVAMDDFCSMSYLSVAESSLSGGI</sequence>
<feature type="chain" id="PRO_5032677813" description="non-specific serine/threonine protein kinase" evidence="22">
    <location>
        <begin position="24"/>
        <end position="671"/>
    </location>
</feature>
<dbReference type="Gene3D" id="2.60.120.200">
    <property type="match status" value="1"/>
</dbReference>
<evidence type="ECO:0000256" key="10">
    <source>
        <dbReference type="ARBA" id="ARBA00022734"/>
    </source>
</evidence>
<comment type="caution">
    <text evidence="24">The sequence shown here is derived from an EMBL/GenBank/DDBJ whole genome shotgun (WGS) entry which is preliminary data.</text>
</comment>
<comment type="similarity">
    <text evidence="2">In the N-terminal section; belongs to the leguminous lectin family.</text>
</comment>
<dbReference type="GO" id="GO:0030246">
    <property type="term" value="F:carbohydrate binding"/>
    <property type="evidence" value="ECO:0007669"/>
    <property type="project" value="UniProtKB-KW"/>
</dbReference>
<dbReference type="CDD" id="cd14066">
    <property type="entry name" value="STKc_IRAK"/>
    <property type="match status" value="1"/>
</dbReference>
<dbReference type="EMBL" id="NMUH01000185">
    <property type="protein sequence ID" value="MQL73950.1"/>
    <property type="molecule type" value="Genomic_DNA"/>
</dbReference>
<evidence type="ECO:0000256" key="8">
    <source>
        <dbReference type="ARBA" id="ARBA00022692"/>
    </source>
</evidence>
<dbReference type="EC" id="2.7.11.1" evidence="4"/>
<dbReference type="InterPro" id="IPR001220">
    <property type="entry name" value="Legume_lectin_dom"/>
</dbReference>
<dbReference type="OrthoDB" id="543442at2759"/>
<dbReference type="InterPro" id="IPR008271">
    <property type="entry name" value="Ser/Thr_kinase_AS"/>
</dbReference>
<evidence type="ECO:0000256" key="20">
    <source>
        <dbReference type="PROSITE-ProRule" id="PRU10141"/>
    </source>
</evidence>
<feature type="signal peptide" evidence="22">
    <location>
        <begin position="1"/>
        <end position="23"/>
    </location>
</feature>
<keyword evidence="12" id="KW-0418">Kinase</keyword>
<evidence type="ECO:0000313" key="24">
    <source>
        <dbReference type="EMBL" id="MQL73950.1"/>
    </source>
</evidence>
<dbReference type="InterPro" id="IPR019825">
    <property type="entry name" value="Lectin_legB_Mn/Ca_BS"/>
</dbReference>
<dbReference type="PROSITE" id="PS00108">
    <property type="entry name" value="PROTEIN_KINASE_ST"/>
    <property type="match status" value="1"/>
</dbReference>
<comment type="catalytic activity">
    <reaction evidence="18">
        <text>L-threonyl-[protein] + ATP = O-phospho-L-threonyl-[protein] + ADP + H(+)</text>
        <dbReference type="Rhea" id="RHEA:46608"/>
        <dbReference type="Rhea" id="RHEA-COMP:11060"/>
        <dbReference type="Rhea" id="RHEA-COMP:11605"/>
        <dbReference type="ChEBI" id="CHEBI:15378"/>
        <dbReference type="ChEBI" id="CHEBI:30013"/>
        <dbReference type="ChEBI" id="CHEBI:30616"/>
        <dbReference type="ChEBI" id="CHEBI:61977"/>
        <dbReference type="ChEBI" id="CHEBI:456216"/>
        <dbReference type="EC" id="2.7.11.1"/>
    </reaction>
    <physiologicalReaction direction="left-to-right" evidence="18">
        <dbReference type="Rhea" id="RHEA:46609"/>
    </physiologicalReaction>
</comment>
<dbReference type="SUPFAM" id="SSF56112">
    <property type="entry name" value="Protein kinase-like (PK-like)"/>
    <property type="match status" value="1"/>
</dbReference>
<dbReference type="Pfam" id="PF07714">
    <property type="entry name" value="PK_Tyr_Ser-Thr"/>
    <property type="match status" value="1"/>
</dbReference>
<evidence type="ECO:0000256" key="3">
    <source>
        <dbReference type="ARBA" id="ARBA00010217"/>
    </source>
</evidence>
<evidence type="ECO:0000256" key="5">
    <source>
        <dbReference type="ARBA" id="ARBA00022475"/>
    </source>
</evidence>
<dbReference type="GO" id="GO:0004674">
    <property type="term" value="F:protein serine/threonine kinase activity"/>
    <property type="evidence" value="ECO:0007669"/>
    <property type="project" value="UniProtKB-KW"/>
</dbReference>
<evidence type="ECO:0000256" key="2">
    <source>
        <dbReference type="ARBA" id="ARBA00008536"/>
    </source>
</evidence>
<keyword evidence="9 22" id="KW-0732">Signal</keyword>
<evidence type="ECO:0000256" key="1">
    <source>
        <dbReference type="ARBA" id="ARBA00004251"/>
    </source>
</evidence>
<keyword evidence="17" id="KW-0325">Glycoprotein</keyword>
<evidence type="ECO:0000256" key="11">
    <source>
        <dbReference type="ARBA" id="ARBA00022741"/>
    </source>
</evidence>
<dbReference type="SMR" id="A0A843TWN6"/>
<evidence type="ECO:0000256" key="14">
    <source>
        <dbReference type="ARBA" id="ARBA00022989"/>
    </source>
</evidence>
<evidence type="ECO:0000256" key="18">
    <source>
        <dbReference type="ARBA" id="ARBA00048659"/>
    </source>
</evidence>
<keyword evidence="25" id="KW-1185">Reference proteome</keyword>
<reference evidence="24" key="1">
    <citation type="submission" date="2017-07" db="EMBL/GenBank/DDBJ databases">
        <title>Taro Niue Genome Assembly and Annotation.</title>
        <authorList>
            <person name="Atibalentja N."/>
            <person name="Keating K."/>
            <person name="Fields C.J."/>
        </authorList>
    </citation>
    <scope>NUCLEOTIDE SEQUENCE</scope>
    <source>
        <strain evidence="24">Niue_2</strain>
        <tissue evidence="24">Leaf</tissue>
    </source>
</reference>
<dbReference type="SMART" id="SM00220">
    <property type="entry name" value="S_TKc"/>
    <property type="match status" value="1"/>
</dbReference>
<evidence type="ECO:0000259" key="23">
    <source>
        <dbReference type="PROSITE" id="PS50011"/>
    </source>
</evidence>
<keyword evidence="11 20" id="KW-0547">Nucleotide-binding</keyword>
<evidence type="ECO:0000256" key="7">
    <source>
        <dbReference type="ARBA" id="ARBA00022679"/>
    </source>
</evidence>
<comment type="catalytic activity">
    <reaction evidence="19">
        <text>L-seryl-[protein] + ATP = O-phospho-L-seryl-[protein] + ADP + H(+)</text>
        <dbReference type="Rhea" id="RHEA:17989"/>
        <dbReference type="Rhea" id="RHEA-COMP:9863"/>
        <dbReference type="Rhea" id="RHEA-COMP:11604"/>
        <dbReference type="ChEBI" id="CHEBI:15378"/>
        <dbReference type="ChEBI" id="CHEBI:29999"/>
        <dbReference type="ChEBI" id="CHEBI:30616"/>
        <dbReference type="ChEBI" id="CHEBI:83421"/>
        <dbReference type="ChEBI" id="CHEBI:456216"/>
        <dbReference type="EC" id="2.7.11.1"/>
    </reaction>
    <physiologicalReaction direction="left-to-right" evidence="19">
        <dbReference type="Rhea" id="RHEA:17990"/>
    </physiologicalReaction>
</comment>
<comment type="subcellular location">
    <subcellularLocation>
        <location evidence="1">Cell membrane</location>
        <topology evidence="1">Single-pass type I membrane protein</topology>
    </subcellularLocation>
</comment>
<feature type="domain" description="Protein kinase" evidence="23">
    <location>
        <begin position="348"/>
        <end position="629"/>
    </location>
</feature>
<keyword evidence="15 21" id="KW-0472">Membrane</keyword>
<dbReference type="GO" id="GO:0005524">
    <property type="term" value="F:ATP binding"/>
    <property type="evidence" value="ECO:0007669"/>
    <property type="project" value="UniProtKB-UniRule"/>
</dbReference>
<evidence type="ECO:0000256" key="16">
    <source>
        <dbReference type="ARBA" id="ARBA00023170"/>
    </source>
</evidence>
<evidence type="ECO:0000256" key="12">
    <source>
        <dbReference type="ARBA" id="ARBA00022777"/>
    </source>
</evidence>
<accession>A0A843TWN6</accession>
<keyword evidence="16" id="KW-0675">Receptor</keyword>
<dbReference type="InterPro" id="IPR000719">
    <property type="entry name" value="Prot_kinase_dom"/>
</dbReference>
<dbReference type="PROSITE" id="PS50011">
    <property type="entry name" value="PROTEIN_KINASE_DOM"/>
    <property type="match status" value="1"/>
</dbReference>
<evidence type="ECO:0000256" key="17">
    <source>
        <dbReference type="ARBA" id="ARBA00023180"/>
    </source>
</evidence>
<dbReference type="PROSITE" id="PS00307">
    <property type="entry name" value="LECTIN_LEGUME_BETA"/>
    <property type="match status" value="1"/>
</dbReference>
<proteinExistence type="inferred from homology"/>
<evidence type="ECO:0000256" key="19">
    <source>
        <dbReference type="ARBA" id="ARBA00048977"/>
    </source>
</evidence>
<feature type="binding site" evidence="20">
    <location>
        <position position="377"/>
    </location>
    <ligand>
        <name>ATP</name>
        <dbReference type="ChEBI" id="CHEBI:30616"/>
    </ligand>
</feature>
<dbReference type="InterPro" id="IPR017441">
    <property type="entry name" value="Protein_kinase_ATP_BS"/>
</dbReference>
<dbReference type="PANTHER" id="PTHR27007">
    <property type="match status" value="1"/>
</dbReference>
<dbReference type="InterPro" id="IPR013320">
    <property type="entry name" value="ConA-like_dom_sf"/>
</dbReference>
<evidence type="ECO:0000256" key="13">
    <source>
        <dbReference type="ARBA" id="ARBA00022840"/>
    </source>
</evidence>
<protein>
    <recommendedName>
        <fullName evidence="4">non-specific serine/threonine protein kinase</fullName>
        <ecNumber evidence="4">2.7.11.1</ecNumber>
    </recommendedName>
</protein>
<evidence type="ECO:0000256" key="9">
    <source>
        <dbReference type="ARBA" id="ARBA00022729"/>
    </source>
</evidence>
<evidence type="ECO:0000256" key="15">
    <source>
        <dbReference type="ARBA" id="ARBA00023136"/>
    </source>
</evidence>
<evidence type="ECO:0000313" key="25">
    <source>
        <dbReference type="Proteomes" id="UP000652761"/>
    </source>
</evidence>
<keyword evidence="6" id="KW-0723">Serine/threonine-protein kinase</keyword>
<dbReference type="CDD" id="cd06899">
    <property type="entry name" value="lectin_legume_LecRK_Arcelin_ConA"/>
    <property type="match status" value="1"/>
</dbReference>
<dbReference type="FunFam" id="3.30.200.20:FF:000112">
    <property type="entry name" value="Lectin-domain containing receptor kinase A4.3"/>
    <property type="match status" value="1"/>
</dbReference>
<keyword evidence="10" id="KW-0430">Lectin</keyword>
<feature type="transmembrane region" description="Helical" evidence="21">
    <location>
        <begin position="293"/>
        <end position="314"/>
    </location>
</feature>
<dbReference type="SUPFAM" id="SSF49899">
    <property type="entry name" value="Concanavalin A-like lectins/glucanases"/>
    <property type="match status" value="1"/>
</dbReference>
<dbReference type="Pfam" id="PF00139">
    <property type="entry name" value="Lectin_legB"/>
    <property type="match status" value="1"/>
</dbReference>
<dbReference type="Gene3D" id="1.10.510.10">
    <property type="entry name" value="Transferase(Phosphotransferase) domain 1"/>
    <property type="match status" value="1"/>
</dbReference>
<dbReference type="PROSITE" id="PS00107">
    <property type="entry name" value="PROTEIN_KINASE_ATP"/>
    <property type="match status" value="1"/>
</dbReference>
<evidence type="ECO:0000256" key="4">
    <source>
        <dbReference type="ARBA" id="ARBA00012513"/>
    </source>
</evidence>
<dbReference type="Gene3D" id="3.30.200.20">
    <property type="entry name" value="Phosphorylase Kinase, domain 1"/>
    <property type="match status" value="1"/>
</dbReference>
<dbReference type="InterPro" id="IPR011009">
    <property type="entry name" value="Kinase-like_dom_sf"/>
</dbReference>
<keyword evidence="7" id="KW-0808">Transferase</keyword>
<dbReference type="InterPro" id="IPR001245">
    <property type="entry name" value="Ser-Thr/Tyr_kinase_cat_dom"/>
</dbReference>
<gene>
    <name evidence="24" type="ORF">Taro_006317</name>
</gene>
<keyword evidence="13 20" id="KW-0067">ATP-binding</keyword>
<dbReference type="FunFam" id="1.10.510.10:FF:000517">
    <property type="entry name" value="Putative receptor kinase Lecrk"/>
    <property type="match status" value="1"/>
</dbReference>
<dbReference type="GO" id="GO:0005886">
    <property type="term" value="C:plasma membrane"/>
    <property type="evidence" value="ECO:0007669"/>
    <property type="project" value="UniProtKB-SubCell"/>
</dbReference>